<proteinExistence type="predicted"/>
<keyword evidence="3" id="KW-1185">Reference proteome</keyword>
<dbReference type="Pfam" id="PF13601">
    <property type="entry name" value="HTH_34"/>
    <property type="match status" value="1"/>
</dbReference>
<dbReference type="Gene3D" id="1.10.10.10">
    <property type="entry name" value="Winged helix-like DNA-binding domain superfamily/Winged helix DNA-binding domain"/>
    <property type="match status" value="1"/>
</dbReference>
<accession>A0ABP8VTM0</accession>
<comment type="caution">
    <text evidence="2">The sequence shown here is derived from an EMBL/GenBank/DDBJ whole genome shotgun (WGS) entry which is preliminary data.</text>
</comment>
<evidence type="ECO:0000313" key="2">
    <source>
        <dbReference type="EMBL" id="GAA4670303.1"/>
    </source>
</evidence>
<organism evidence="2 3">
    <name type="scientific">Nocardioides nanhaiensis</name>
    <dbReference type="NCBI Taxonomy" id="1476871"/>
    <lineage>
        <taxon>Bacteria</taxon>
        <taxon>Bacillati</taxon>
        <taxon>Actinomycetota</taxon>
        <taxon>Actinomycetes</taxon>
        <taxon>Propionibacteriales</taxon>
        <taxon>Nocardioidaceae</taxon>
        <taxon>Nocardioides</taxon>
    </lineage>
</organism>
<dbReference type="EMBL" id="BAABIM010000001">
    <property type="protein sequence ID" value="GAA4670303.1"/>
    <property type="molecule type" value="Genomic_DNA"/>
</dbReference>
<name>A0ABP8VTM0_9ACTN</name>
<dbReference type="InterPro" id="IPR027395">
    <property type="entry name" value="WH_DNA-bd_dom"/>
</dbReference>
<dbReference type="Proteomes" id="UP001500621">
    <property type="component" value="Unassembled WGS sequence"/>
</dbReference>
<dbReference type="InterPro" id="IPR036390">
    <property type="entry name" value="WH_DNA-bd_sf"/>
</dbReference>
<dbReference type="InterPro" id="IPR001845">
    <property type="entry name" value="HTH_ArsR_DNA-bd_dom"/>
</dbReference>
<gene>
    <name evidence="2" type="ORF">GCM10023226_03590</name>
</gene>
<dbReference type="PANTHER" id="PTHR37318:SF1">
    <property type="entry name" value="BSL7504 PROTEIN"/>
    <property type="match status" value="1"/>
</dbReference>
<dbReference type="InterPro" id="IPR036388">
    <property type="entry name" value="WH-like_DNA-bd_sf"/>
</dbReference>
<evidence type="ECO:0000259" key="1">
    <source>
        <dbReference type="SMART" id="SM00418"/>
    </source>
</evidence>
<dbReference type="SUPFAM" id="SSF46785">
    <property type="entry name" value="Winged helix' DNA-binding domain"/>
    <property type="match status" value="1"/>
</dbReference>
<dbReference type="SMART" id="SM00418">
    <property type="entry name" value="HTH_ARSR"/>
    <property type="match status" value="1"/>
</dbReference>
<feature type="domain" description="HTH arsR-type" evidence="1">
    <location>
        <begin position="1"/>
        <end position="82"/>
    </location>
</feature>
<sequence length="93" mass="9889">MIHEPARLRLTSLLAGVDRMAFSQVASALGVSKSVLSKHARVLQESGYLQLSKEPQDARGTRAWLALTDDGRRALAGHLAALRAITAGVDGLV</sequence>
<protein>
    <submittedName>
        <fullName evidence="2">Transcriptional regulator</fullName>
    </submittedName>
</protein>
<evidence type="ECO:0000313" key="3">
    <source>
        <dbReference type="Proteomes" id="UP001500621"/>
    </source>
</evidence>
<dbReference type="RefSeq" id="WP_345262336.1">
    <property type="nucleotide sequence ID" value="NZ_BAABIM010000001.1"/>
</dbReference>
<reference evidence="3" key="1">
    <citation type="journal article" date="2019" name="Int. J. Syst. Evol. Microbiol.">
        <title>The Global Catalogue of Microorganisms (GCM) 10K type strain sequencing project: providing services to taxonomists for standard genome sequencing and annotation.</title>
        <authorList>
            <consortium name="The Broad Institute Genomics Platform"/>
            <consortium name="The Broad Institute Genome Sequencing Center for Infectious Disease"/>
            <person name="Wu L."/>
            <person name="Ma J."/>
        </authorList>
    </citation>
    <scope>NUCLEOTIDE SEQUENCE [LARGE SCALE GENOMIC DNA]</scope>
    <source>
        <strain evidence="3">JCM 18127</strain>
    </source>
</reference>
<dbReference type="PANTHER" id="PTHR37318">
    <property type="entry name" value="BSL7504 PROTEIN"/>
    <property type="match status" value="1"/>
</dbReference>